<sequence>MSEKQLQQVTGGCLCGAVQFEINGAVSSFHLCYCNRCRHNTGSAHAANIFAKPEALRWLKGEEKIQRFELPQAKSFAKQFCRECGAPVPYINRSGAFLVIPAGSIDTPFDFASDDRIFVAEQAKWTECIATLPTFDSYPDQF</sequence>
<dbReference type="EMBL" id="JBHRSD010000014">
    <property type="protein sequence ID" value="MFC3032742.1"/>
    <property type="molecule type" value="Genomic_DNA"/>
</dbReference>
<keyword evidence="4" id="KW-0456">Lyase</keyword>
<dbReference type="RefSeq" id="WP_377123543.1">
    <property type="nucleotide sequence ID" value="NZ_JBHRSD010000014.1"/>
</dbReference>
<evidence type="ECO:0000256" key="2">
    <source>
        <dbReference type="ARBA" id="ARBA00022723"/>
    </source>
</evidence>
<dbReference type="Pfam" id="PF04828">
    <property type="entry name" value="GFA"/>
    <property type="match status" value="1"/>
</dbReference>
<feature type="domain" description="CENP-V/GFA" evidence="5">
    <location>
        <begin position="9"/>
        <end position="110"/>
    </location>
</feature>
<dbReference type="InterPro" id="IPR011057">
    <property type="entry name" value="Mss4-like_sf"/>
</dbReference>
<name>A0ABV7CJC9_9GAMM</name>
<comment type="caution">
    <text evidence="6">The sequence shown here is derived from an EMBL/GenBank/DDBJ whole genome shotgun (WGS) entry which is preliminary data.</text>
</comment>
<dbReference type="PANTHER" id="PTHR33337:SF40">
    <property type="entry name" value="CENP-V_GFA DOMAIN-CONTAINING PROTEIN-RELATED"/>
    <property type="match status" value="1"/>
</dbReference>
<dbReference type="SUPFAM" id="SSF51316">
    <property type="entry name" value="Mss4-like"/>
    <property type="match status" value="1"/>
</dbReference>
<evidence type="ECO:0000313" key="6">
    <source>
        <dbReference type="EMBL" id="MFC3032742.1"/>
    </source>
</evidence>
<keyword evidence="7" id="KW-1185">Reference proteome</keyword>
<accession>A0ABV7CJC9</accession>
<keyword evidence="3" id="KW-0862">Zinc</keyword>
<evidence type="ECO:0000256" key="3">
    <source>
        <dbReference type="ARBA" id="ARBA00022833"/>
    </source>
</evidence>
<comment type="similarity">
    <text evidence="1">Belongs to the Gfa family.</text>
</comment>
<gene>
    <name evidence="6" type="ORF">ACFOEE_09440</name>
</gene>
<dbReference type="InterPro" id="IPR006913">
    <property type="entry name" value="CENP-V/GFA"/>
</dbReference>
<dbReference type="PROSITE" id="PS51891">
    <property type="entry name" value="CENP_V_GFA"/>
    <property type="match status" value="1"/>
</dbReference>
<protein>
    <submittedName>
        <fullName evidence="6">GFA family protein</fullName>
    </submittedName>
</protein>
<dbReference type="Proteomes" id="UP001595453">
    <property type="component" value="Unassembled WGS sequence"/>
</dbReference>
<evidence type="ECO:0000259" key="5">
    <source>
        <dbReference type="PROSITE" id="PS51891"/>
    </source>
</evidence>
<reference evidence="7" key="1">
    <citation type="journal article" date="2019" name="Int. J. Syst. Evol. Microbiol.">
        <title>The Global Catalogue of Microorganisms (GCM) 10K type strain sequencing project: providing services to taxonomists for standard genome sequencing and annotation.</title>
        <authorList>
            <consortium name="The Broad Institute Genomics Platform"/>
            <consortium name="The Broad Institute Genome Sequencing Center for Infectious Disease"/>
            <person name="Wu L."/>
            <person name="Ma J."/>
        </authorList>
    </citation>
    <scope>NUCLEOTIDE SEQUENCE [LARGE SCALE GENOMIC DNA]</scope>
    <source>
        <strain evidence="7">KCTC 42730</strain>
    </source>
</reference>
<organism evidence="6 7">
    <name type="scientific">Pseudoalteromonas fenneropenaei</name>
    <dbReference type="NCBI Taxonomy" id="1737459"/>
    <lineage>
        <taxon>Bacteria</taxon>
        <taxon>Pseudomonadati</taxon>
        <taxon>Pseudomonadota</taxon>
        <taxon>Gammaproteobacteria</taxon>
        <taxon>Alteromonadales</taxon>
        <taxon>Pseudoalteromonadaceae</taxon>
        <taxon>Pseudoalteromonas</taxon>
    </lineage>
</organism>
<evidence type="ECO:0000256" key="1">
    <source>
        <dbReference type="ARBA" id="ARBA00005495"/>
    </source>
</evidence>
<proteinExistence type="inferred from homology"/>
<keyword evidence="2" id="KW-0479">Metal-binding</keyword>
<dbReference type="PANTHER" id="PTHR33337">
    <property type="entry name" value="GFA DOMAIN-CONTAINING PROTEIN"/>
    <property type="match status" value="1"/>
</dbReference>
<evidence type="ECO:0000256" key="4">
    <source>
        <dbReference type="ARBA" id="ARBA00023239"/>
    </source>
</evidence>
<evidence type="ECO:0000313" key="7">
    <source>
        <dbReference type="Proteomes" id="UP001595453"/>
    </source>
</evidence>
<dbReference type="Gene3D" id="3.90.1590.10">
    <property type="entry name" value="glutathione-dependent formaldehyde- activating enzyme (gfa)"/>
    <property type="match status" value="1"/>
</dbReference>